<dbReference type="Gene3D" id="4.10.400.10">
    <property type="entry name" value="Low-density Lipoprotein Receptor"/>
    <property type="match status" value="1"/>
</dbReference>
<comment type="caution">
    <text evidence="2">Lacks conserved residue(s) required for the propagation of feature annotation.</text>
</comment>
<proteinExistence type="predicted"/>
<feature type="domain" description="MAM" evidence="3">
    <location>
        <begin position="1"/>
        <end position="77"/>
    </location>
</feature>
<dbReference type="EMBL" id="CAJNOR010016645">
    <property type="protein sequence ID" value="CAF1685583.1"/>
    <property type="molecule type" value="Genomic_DNA"/>
</dbReference>
<dbReference type="PROSITE" id="PS50068">
    <property type="entry name" value="LDLRA_2"/>
    <property type="match status" value="1"/>
</dbReference>
<dbReference type="AlphaFoldDB" id="A0A816HEN3"/>
<dbReference type="Proteomes" id="UP000663828">
    <property type="component" value="Unassembled WGS sequence"/>
</dbReference>
<evidence type="ECO:0000256" key="1">
    <source>
        <dbReference type="ARBA" id="ARBA00023157"/>
    </source>
</evidence>
<dbReference type="GO" id="GO:0016020">
    <property type="term" value="C:membrane"/>
    <property type="evidence" value="ECO:0007669"/>
    <property type="project" value="InterPro"/>
</dbReference>
<organism evidence="4 5">
    <name type="scientific">Adineta ricciae</name>
    <name type="common">Rotifer</name>
    <dbReference type="NCBI Taxonomy" id="249248"/>
    <lineage>
        <taxon>Eukaryota</taxon>
        <taxon>Metazoa</taxon>
        <taxon>Spiralia</taxon>
        <taxon>Gnathifera</taxon>
        <taxon>Rotifera</taxon>
        <taxon>Eurotatoria</taxon>
        <taxon>Bdelloidea</taxon>
        <taxon>Adinetida</taxon>
        <taxon>Adinetidae</taxon>
        <taxon>Adineta</taxon>
    </lineage>
</organism>
<dbReference type="SMART" id="SM00137">
    <property type="entry name" value="MAM"/>
    <property type="match status" value="1"/>
</dbReference>
<evidence type="ECO:0000313" key="4">
    <source>
        <dbReference type="EMBL" id="CAF1685583.1"/>
    </source>
</evidence>
<dbReference type="CDD" id="cd06263">
    <property type="entry name" value="MAM"/>
    <property type="match status" value="1"/>
</dbReference>
<keyword evidence="5" id="KW-1185">Reference proteome</keyword>
<dbReference type="InterPro" id="IPR002172">
    <property type="entry name" value="LDrepeatLR_classA_rpt"/>
</dbReference>
<reference evidence="4" key="1">
    <citation type="submission" date="2021-02" db="EMBL/GenBank/DDBJ databases">
        <authorList>
            <person name="Nowell W R."/>
        </authorList>
    </citation>
    <scope>NUCLEOTIDE SEQUENCE</scope>
</reference>
<dbReference type="PANTHER" id="PTHR23282:SF150">
    <property type="entry name" value="SI:CH211-106H4.4"/>
    <property type="match status" value="1"/>
</dbReference>
<gene>
    <name evidence="4" type="ORF">XAT740_LOCUS61819</name>
</gene>
<feature type="domain" description="MAM" evidence="3">
    <location>
        <begin position="130"/>
        <end position="287"/>
    </location>
</feature>
<accession>A0A816HEN3</accession>
<dbReference type="Pfam" id="PF00629">
    <property type="entry name" value="MAM"/>
    <property type="match status" value="2"/>
</dbReference>
<feature type="disulfide bond" evidence="2">
    <location>
        <begin position="102"/>
        <end position="120"/>
    </location>
</feature>
<feature type="non-terminal residue" evidence="4">
    <location>
        <position position="1"/>
    </location>
</feature>
<dbReference type="SUPFAM" id="SSF57424">
    <property type="entry name" value="LDL receptor-like module"/>
    <property type="match status" value="1"/>
</dbReference>
<dbReference type="Pfam" id="PF00057">
    <property type="entry name" value="Ldl_recept_a"/>
    <property type="match status" value="1"/>
</dbReference>
<dbReference type="InterPro" id="IPR036055">
    <property type="entry name" value="LDL_receptor-like_sf"/>
</dbReference>
<keyword evidence="1 2" id="KW-1015">Disulfide bond</keyword>
<comment type="caution">
    <text evidence="4">The sequence shown here is derived from an EMBL/GenBank/DDBJ whole genome shotgun (WGS) entry which is preliminary data.</text>
</comment>
<dbReference type="CDD" id="cd00112">
    <property type="entry name" value="LDLa"/>
    <property type="match status" value="1"/>
</dbReference>
<dbReference type="InterPro" id="IPR051560">
    <property type="entry name" value="MAM_domain-containing"/>
</dbReference>
<dbReference type="InterPro" id="IPR013320">
    <property type="entry name" value="ConA-like_dom_sf"/>
</dbReference>
<dbReference type="SUPFAM" id="SSF49899">
    <property type="entry name" value="Concanavalin A-like lectins/glucanases"/>
    <property type="match status" value="2"/>
</dbReference>
<sequence length="310" mass="33871">MNSASSAGELNFMTRNQSSGPTTYLWSTSKVVGHHWERQEVPIAEGTLSELLIEVRSLGGGGYIAIDDISFSPQCNNSNGYLPYGTTLPSMTTTRSPCTYSCRDGTCVGKDKRCNFAPDCSQGEDELDCGTCDFETSTCGWRDDSVGYYLWARRNASSITSMPGDLTTNKTSGFVMTVAGGAGTFAGNSRLISERLAIAAASCHVSFGVYRFRDTNGTLTLHLQDDSNYQTRLWTDPRTVGRNWTVTTVSIGRRYSGFRLVFSSTHVGSTISSDISIDDFKFEDCAIQKQGHCEGYTDPYNCSNGNCIHQ</sequence>
<evidence type="ECO:0000259" key="3">
    <source>
        <dbReference type="PROSITE" id="PS50060"/>
    </source>
</evidence>
<protein>
    <recommendedName>
        <fullName evidence="3">MAM domain-containing protein</fullName>
    </recommendedName>
</protein>
<name>A0A816HEN3_ADIRI</name>
<feature type="disulfide bond" evidence="2">
    <location>
        <begin position="114"/>
        <end position="129"/>
    </location>
</feature>
<evidence type="ECO:0000313" key="5">
    <source>
        <dbReference type="Proteomes" id="UP000663828"/>
    </source>
</evidence>
<dbReference type="PANTHER" id="PTHR23282">
    <property type="entry name" value="APICAL ENDOSOMAL GLYCOPROTEIN PRECURSOR"/>
    <property type="match status" value="1"/>
</dbReference>
<dbReference type="PROSITE" id="PS50060">
    <property type="entry name" value="MAM_2"/>
    <property type="match status" value="2"/>
</dbReference>
<evidence type="ECO:0000256" key="2">
    <source>
        <dbReference type="PROSITE-ProRule" id="PRU00124"/>
    </source>
</evidence>
<dbReference type="InterPro" id="IPR000998">
    <property type="entry name" value="MAM_dom"/>
</dbReference>
<dbReference type="SMART" id="SM00192">
    <property type="entry name" value="LDLa"/>
    <property type="match status" value="1"/>
</dbReference>
<dbReference type="Gene3D" id="2.60.120.200">
    <property type="match status" value="2"/>
</dbReference>